<organism evidence="1">
    <name type="scientific">marine sediment metagenome</name>
    <dbReference type="NCBI Taxonomy" id="412755"/>
    <lineage>
        <taxon>unclassified sequences</taxon>
        <taxon>metagenomes</taxon>
        <taxon>ecological metagenomes</taxon>
    </lineage>
</organism>
<evidence type="ECO:0000313" key="1">
    <source>
        <dbReference type="EMBL" id="KKL64004.1"/>
    </source>
</evidence>
<gene>
    <name evidence="1" type="ORF">LCGC14_2169460</name>
</gene>
<dbReference type="EMBL" id="LAZR01027979">
    <property type="protein sequence ID" value="KKL64004.1"/>
    <property type="molecule type" value="Genomic_DNA"/>
</dbReference>
<sequence>MAKDNLKKENRVGSCPGTIFEGCYNDSWKDHIVPEAFAHP</sequence>
<name>A0A0F9DQM2_9ZZZZ</name>
<comment type="caution">
    <text evidence="1">The sequence shown here is derived from an EMBL/GenBank/DDBJ whole genome shotgun (WGS) entry which is preliminary data.</text>
</comment>
<reference evidence="1" key="1">
    <citation type="journal article" date="2015" name="Nature">
        <title>Complex archaea that bridge the gap between prokaryotes and eukaryotes.</title>
        <authorList>
            <person name="Spang A."/>
            <person name="Saw J.H."/>
            <person name="Jorgensen S.L."/>
            <person name="Zaremba-Niedzwiedzka K."/>
            <person name="Martijn J."/>
            <person name="Lind A.E."/>
            <person name="van Eijk R."/>
            <person name="Schleper C."/>
            <person name="Guy L."/>
            <person name="Ettema T.J."/>
        </authorList>
    </citation>
    <scope>NUCLEOTIDE SEQUENCE</scope>
</reference>
<accession>A0A0F9DQM2</accession>
<dbReference type="AlphaFoldDB" id="A0A0F9DQM2"/>
<proteinExistence type="predicted"/>
<protein>
    <submittedName>
        <fullName evidence="1">Uncharacterized protein</fullName>
    </submittedName>
</protein>